<dbReference type="eggNOG" id="COG0378">
    <property type="taxonomic scope" value="Bacteria"/>
</dbReference>
<keyword evidence="10" id="KW-1185">Reference proteome</keyword>
<dbReference type="PANTHER" id="PTHR30134">
    <property type="entry name" value="HYDROGENASE PROTEIN ASSEMBLY PROTEIN, NICKEL CHAPERONE"/>
    <property type="match status" value="1"/>
</dbReference>
<dbReference type="Proteomes" id="UP000183028">
    <property type="component" value="Unassembled WGS sequence"/>
</dbReference>
<dbReference type="GO" id="GO:0003924">
    <property type="term" value="F:GTPase activity"/>
    <property type="evidence" value="ECO:0007669"/>
    <property type="project" value="InterPro"/>
</dbReference>
<keyword evidence="3" id="KW-0479">Metal-binding</keyword>
<keyword evidence="5" id="KW-0378">Hydrolase</keyword>
<dbReference type="GO" id="GO:0005525">
    <property type="term" value="F:GTP binding"/>
    <property type="evidence" value="ECO:0007669"/>
    <property type="project" value="UniProtKB-KW"/>
</dbReference>
<evidence type="ECO:0000313" key="10">
    <source>
        <dbReference type="Proteomes" id="UP000183028"/>
    </source>
</evidence>
<dbReference type="InterPro" id="IPR003495">
    <property type="entry name" value="CobW/HypB/UreG_nucleotide-bd"/>
</dbReference>
<dbReference type="GO" id="GO:0051604">
    <property type="term" value="P:protein maturation"/>
    <property type="evidence" value="ECO:0007669"/>
    <property type="project" value="InterPro"/>
</dbReference>
<evidence type="ECO:0000259" key="8">
    <source>
        <dbReference type="Pfam" id="PF02492"/>
    </source>
</evidence>
<evidence type="ECO:0000256" key="7">
    <source>
        <dbReference type="ARBA" id="ARBA00023134"/>
    </source>
</evidence>
<name>A0A1H6W2V4_9FIRM</name>
<dbReference type="OrthoDB" id="9802035at2"/>
<dbReference type="NCBIfam" id="TIGR00073">
    <property type="entry name" value="hypB"/>
    <property type="match status" value="1"/>
</dbReference>
<protein>
    <submittedName>
        <fullName evidence="9">Hydrogenase nickel incorporation protein HypB</fullName>
    </submittedName>
</protein>
<dbReference type="GO" id="GO:0016151">
    <property type="term" value="F:nickel cation binding"/>
    <property type="evidence" value="ECO:0007669"/>
    <property type="project" value="InterPro"/>
</dbReference>
<dbReference type="GeneID" id="54119137"/>
<reference evidence="10" key="1">
    <citation type="submission" date="2016-10" db="EMBL/GenBank/DDBJ databases">
        <authorList>
            <person name="Varghese N."/>
        </authorList>
    </citation>
    <scope>NUCLEOTIDE SEQUENCE [LARGE SCALE GENOMIC DNA]</scope>
    <source>
        <strain evidence="10">DSM 20406</strain>
    </source>
</reference>
<dbReference type="GO" id="GO:0008270">
    <property type="term" value="F:zinc ion binding"/>
    <property type="evidence" value="ECO:0007669"/>
    <property type="project" value="TreeGrafter"/>
</dbReference>
<dbReference type="SUPFAM" id="SSF52540">
    <property type="entry name" value="P-loop containing nucleoside triphosphate hydrolases"/>
    <property type="match status" value="1"/>
</dbReference>
<dbReference type="PANTHER" id="PTHR30134:SF2">
    <property type="entry name" value="HYDROGENASE MATURATION FACTOR HYPB"/>
    <property type="match status" value="1"/>
</dbReference>
<dbReference type="Gene3D" id="3.40.50.300">
    <property type="entry name" value="P-loop containing nucleotide triphosphate hydrolases"/>
    <property type="match status" value="1"/>
</dbReference>
<keyword evidence="6" id="KW-0862">Zinc</keyword>
<dbReference type="CDD" id="cd05390">
    <property type="entry name" value="HypB"/>
    <property type="match status" value="1"/>
</dbReference>
<evidence type="ECO:0000256" key="3">
    <source>
        <dbReference type="ARBA" id="ARBA00022723"/>
    </source>
</evidence>
<dbReference type="EMBL" id="FNYK01000056">
    <property type="protein sequence ID" value="SEJ10176.1"/>
    <property type="molecule type" value="Genomic_DNA"/>
</dbReference>
<keyword evidence="2" id="KW-0533">Nickel</keyword>
<accession>A0A1H6W2V4</accession>
<evidence type="ECO:0000256" key="4">
    <source>
        <dbReference type="ARBA" id="ARBA00022741"/>
    </source>
</evidence>
<dbReference type="Pfam" id="PF02492">
    <property type="entry name" value="cobW"/>
    <property type="match status" value="1"/>
</dbReference>
<keyword evidence="4" id="KW-0547">Nucleotide-binding</keyword>
<comment type="similarity">
    <text evidence="1">Belongs to the SIMIBI class G3E GTPase family. HypB/HupM subfamily.</text>
</comment>
<evidence type="ECO:0000256" key="6">
    <source>
        <dbReference type="ARBA" id="ARBA00022833"/>
    </source>
</evidence>
<dbReference type="PIRSF" id="PIRSF005624">
    <property type="entry name" value="Ni-bind_GTPase"/>
    <property type="match status" value="1"/>
</dbReference>
<evidence type="ECO:0000256" key="5">
    <source>
        <dbReference type="ARBA" id="ARBA00022801"/>
    </source>
</evidence>
<evidence type="ECO:0000313" key="9">
    <source>
        <dbReference type="EMBL" id="SEJ10176.1"/>
    </source>
</evidence>
<gene>
    <name evidence="9" type="ORF">SAMN04487834_105612</name>
</gene>
<dbReference type="RefSeq" id="WP_033161721.1">
    <property type="nucleotide sequence ID" value="NZ_CACZLD010000035.1"/>
</dbReference>
<dbReference type="InterPro" id="IPR027417">
    <property type="entry name" value="P-loop_NTPase"/>
</dbReference>
<feature type="domain" description="CobW/HypB/UreG nucleotide-binding" evidence="8">
    <location>
        <begin position="39"/>
        <end position="198"/>
    </location>
</feature>
<dbReference type="STRING" id="322505.SAMN04487836_10844"/>
<evidence type="ECO:0000256" key="2">
    <source>
        <dbReference type="ARBA" id="ARBA00022596"/>
    </source>
</evidence>
<sequence>MNKREYEILETKENILADNNLSANCVREELKKHKVFMVNLMASPGAGKTTLLVRTINELKDQYRIGVMEADVDSDVDTAAVVKAGAKALQLHTGGSCHMDADMTMRGITALGLDDLDVLFLENVGNLVCPAEFDVGATKKVTILSVPEGDDKPLKYPLMFEVTDLLLVGKMDVLPVFDFDIERCKSYVAKLNDHIDVIPLSQKTGEGFEAWIEWLKEQIEMVKGE</sequence>
<organism evidence="9 10">
    <name type="scientific">Sharpea azabuensis</name>
    <dbReference type="NCBI Taxonomy" id="322505"/>
    <lineage>
        <taxon>Bacteria</taxon>
        <taxon>Bacillati</taxon>
        <taxon>Bacillota</taxon>
        <taxon>Erysipelotrichia</taxon>
        <taxon>Erysipelotrichales</taxon>
        <taxon>Coprobacillaceae</taxon>
        <taxon>Sharpea</taxon>
    </lineage>
</organism>
<keyword evidence="7" id="KW-0342">GTP-binding</keyword>
<evidence type="ECO:0000256" key="1">
    <source>
        <dbReference type="ARBA" id="ARBA00006211"/>
    </source>
</evidence>
<dbReference type="AlphaFoldDB" id="A0A1H6W2V4"/>
<dbReference type="InterPro" id="IPR004392">
    <property type="entry name" value="Hyd_mat_HypB"/>
</dbReference>
<proteinExistence type="inferred from homology"/>